<evidence type="ECO:0000256" key="6">
    <source>
        <dbReference type="ARBA" id="ARBA00022989"/>
    </source>
</evidence>
<evidence type="ECO:0000256" key="8">
    <source>
        <dbReference type="ARBA" id="ARBA00049551"/>
    </source>
</evidence>
<keyword evidence="9" id="KW-1278">Translocase</keyword>
<dbReference type="AlphaFoldDB" id="A0A1W6Q5E8"/>
<comment type="function">
    <text evidence="9">Core subunit of the mitochondrial membrane respiratory chain NADH dehydrogenase (Complex I) which catalyzes electron transfer from NADH through the respiratory chain, using ubiquinone as an electron acceptor. Essential for the catalytic activity of complex I.</text>
</comment>
<sequence>MLSLMYMSMTIILLISIMLILNFYISKKKCMDREKSSPFECGFDPISSTRAPFSLRFYLISVIFLIFDIEIIILFPMIPSLWFSNPMNWLITSLLFSLMLIMGIFIEWKEGSLYWMK</sequence>
<evidence type="ECO:0000256" key="9">
    <source>
        <dbReference type="RuleBase" id="RU003640"/>
    </source>
</evidence>
<keyword evidence="4 9" id="KW-0813">Transport</keyword>
<evidence type="ECO:0000256" key="3">
    <source>
        <dbReference type="ARBA" id="ARBA00021007"/>
    </source>
</evidence>
<dbReference type="EMBL" id="KX907844">
    <property type="protein sequence ID" value="ARO34925.1"/>
    <property type="molecule type" value="Genomic_DNA"/>
</dbReference>
<accession>A0A1W6Q5E8</accession>
<name>A0A1W6Q5E8_9HYME</name>
<feature type="transmembrane region" description="Helical" evidence="9">
    <location>
        <begin position="57"/>
        <end position="83"/>
    </location>
</feature>
<dbReference type="PANTHER" id="PTHR11058:SF9">
    <property type="entry name" value="NADH-UBIQUINONE OXIDOREDUCTASE CHAIN 3"/>
    <property type="match status" value="1"/>
</dbReference>
<dbReference type="InterPro" id="IPR038430">
    <property type="entry name" value="NDAH_ubi_oxred_su3_sf"/>
</dbReference>
<keyword evidence="9 10" id="KW-0496">Mitochondrion</keyword>
<keyword evidence="9" id="KW-0830">Ubiquinone</keyword>
<reference evidence="10" key="1">
    <citation type="submission" date="2016-09" db="EMBL/GenBank/DDBJ databases">
        <title>The phylogeny and evolutionary history of the subfamily Cephinae (Hymenoptera: Cephidae) inferred from mitogenomes.</title>
        <authorList>
            <person name="Korkmaz E.M."/>
            <person name="Dogan O."/>
            <person name="Durel B.S."/>
            <person name="Budak M."/>
            <person name="Basibuyuk H.H."/>
        </authorList>
    </citation>
    <scope>NUCLEOTIDE SEQUENCE</scope>
</reference>
<dbReference type="Pfam" id="PF00507">
    <property type="entry name" value="Oxidored_q4"/>
    <property type="match status" value="1"/>
</dbReference>
<evidence type="ECO:0000256" key="5">
    <source>
        <dbReference type="ARBA" id="ARBA00022692"/>
    </source>
</evidence>
<evidence type="ECO:0000313" key="10">
    <source>
        <dbReference type="EMBL" id="ARO34925.1"/>
    </source>
</evidence>
<keyword evidence="6 9" id="KW-1133">Transmembrane helix</keyword>
<comment type="similarity">
    <text evidence="2 9">Belongs to the complex I subunit 3 family.</text>
</comment>
<organism evidence="10">
    <name type="scientific">Janus compressus</name>
    <dbReference type="NCBI Taxonomy" id="1385266"/>
    <lineage>
        <taxon>Eukaryota</taxon>
        <taxon>Metazoa</taxon>
        <taxon>Ecdysozoa</taxon>
        <taxon>Arthropoda</taxon>
        <taxon>Hexapoda</taxon>
        <taxon>Insecta</taxon>
        <taxon>Pterygota</taxon>
        <taxon>Neoptera</taxon>
        <taxon>Endopterygota</taxon>
        <taxon>Hymenoptera</taxon>
        <taxon>Cephoidea</taxon>
        <taxon>Cephidae</taxon>
        <taxon>Janus</taxon>
    </lineage>
</organism>
<keyword evidence="9" id="KW-0520">NAD</keyword>
<dbReference type="PANTHER" id="PTHR11058">
    <property type="entry name" value="NADH-UBIQUINONE OXIDOREDUCTASE CHAIN 3"/>
    <property type="match status" value="1"/>
</dbReference>
<evidence type="ECO:0000256" key="2">
    <source>
        <dbReference type="ARBA" id="ARBA00008472"/>
    </source>
</evidence>
<dbReference type="InterPro" id="IPR000440">
    <property type="entry name" value="NADH_UbQ/plastoQ_OxRdtase_su3"/>
</dbReference>
<evidence type="ECO:0000256" key="1">
    <source>
        <dbReference type="ARBA" id="ARBA00004370"/>
    </source>
</evidence>
<dbReference type="GO" id="GO:0031966">
    <property type="term" value="C:mitochondrial membrane"/>
    <property type="evidence" value="ECO:0007669"/>
    <property type="project" value="UniProtKB-SubCell"/>
</dbReference>
<keyword evidence="5 9" id="KW-0812">Transmembrane</keyword>
<evidence type="ECO:0000256" key="7">
    <source>
        <dbReference type="ARBA" id="ARBA00023136"/>
    </source>
</evidence>
<dbReference type="Gene3D" id="1.20.58.1610">
    <property type="entry name" value="NADH:ubiquinone/plastoquinone oxidoreductase, chain 3"/>
    <property type="match status" value="1"/>
</dbReference>
<evidence type="ECO:0000256" key="4">
    <source>
        <dbReference type="ARBA" id="ARBA00022448"/>
    </source>
</evidence>
<dbReference type="GO" id="GO:0030964">
    <property type="term" value="C:NADH dehydrogenase complex"/>
    <property type="evidence" value="ECO:0007669"/>
    <property type="project" value="TreeGrafter"/>
</dbReference>
<keyword evidence="9" id="KW-0249">Electron transport</keyword>
<geneLocation type="mitochondrion" evidence="10"/>
<feature type="transmembrane region" description="Helical" evidence="9">
    <location>
        <begin position="89"/>
        <end position="108"/>
    </location>
</feature>
<gene>
    <name evidence="10" type="primary">ND3</name>
</gene>
<dbReference type="GO" id="GO:0008137">
    <property type="term" value="F:NADH dehydrogenase (ubiquinone) activity"/>
    <property type="evidence" value="ECO:0007669"/>
    <property type="project" value="UniProtKB-UniRule"/>
</dbReference>
<proteinExistence type="inferred from homology"/>
<protein>
    <recommendedName>
        <fullName evidence="3 9">NADH-ubiquinone oxidoreductase chain 3</fullName>
        <ecNumber evidence="9">7.1.1.2</ecNumber>
    </recommendedName>
</protein>
<comment type="subcellular location">
    <subcellularLocation>
        <location evidence="1">Membrane</location>
    </subcellularLocation>
    <subcellularLocation>
        <location evidence="9">Mitochondrion membrane</location>
        <topology evidence="9">Multi-pass membrane protein</topology>
    </subcellularLocation>
</comment>
<comment type="catalytic activity">
    <reaction evidence="8 9">
        <text>a ubiquinone + NADH + 5 H(+)(in) = a ubiquinol + NAD(+) + 4 H(+)(out)</text>
        <dbReference type="Rhea" id="RHEA:29091"/>
        <dbReference type="Rhea" id="RHEA-COMP:9565"/>
        <dbReference type="Rhea" id="RHEA-COMP:9566"/>
        <dbReference type="ChEBI" id="CHEBI:15378"/>
        <dbReference type="ChEBI" id="CHEBI:16389"/>
        <dbReference type="ChEBI" id="CHEBI:17976"/>
        <dbReference type="ChEBI" id="CHEBI:57540"/>
        <dbReference type="ChEBI" id="CHEBI:57945"/>
        <dbReference type="EC" id="7.1.1.2"/>
    </reaction>
</comment>
<feature type="transmembrane region" description="Helical" evidence="9">
    <location>
        <begin position="6"/>
        <end position="25"/>
    </location>
</feature>
<keyword evidence="7 9" id="KW-0472">Membrane</keyword>
<keyword evidence="9" id="KW-0679">Respiratory chain</keyword>
<dbReference type="EC" id="7.1.1.2" evidence="9"/>